<evidence type="ECO:0008006" key="3">
    <source>
        <dbReference type="Google" id="ProtNLM"/>
    </source>
</evidence>
<comment type="caution">
    <text evidence="1">The sequence shown here is derived from an EMBL/GenBank/DDBJ whole genome shotgun (WGS) entry which is preliminary data.</text>
</comment>
<evidence type="ECO:0000313" key="2">
    <source>
        <dbReference type="Proteomes" id="UP000239872"/>
    </source>
</evidence>
<organism evidence="1 2">
    <name type="scientific">Flavipsychrobacter stenotrophus</name>
    <dbReference type="NCBI Taxonomy" id="2077091"/>
    <lineage>
        <taxon>Bacteria</taxon>
        <taxon>Pseudomonadati</taxon>
        <taxon>Bacteroidota</taxon>
        <taxon>Chitinophagia</taxon>
        <taxon>Chitinophagales</taxon>
        <taxon>Chitinophagaceae</taxon>
        <taxon>Flavipsychrobacter</taxon>
    </lineage>
</organism>
<gene>
    <name evidence="1" type="ORF">CJD36_005850</name>
</gene>
<evidence type="ECO:0000313" key="1">
    <source>
        <dbReference type="EMBL" id="PQJ11324.1"/>
    </source>
</evidence>
<dbReference type="EMBL" id="PPSL01000002">
    <property type="protein sequence ID" value="PQJ11324.1"/>
    <property type="molecule type" value="Genomic_DNA"/>
</dbReference>
<dbReference type="AlphaFoldDB" id="A0A2S7SX61"/>
<dbReference type="Proteomes" id="UP000239872">
    <property type="component" value="Unassembled WGS sequence"/>
</dbReference>
<sequence length="478" mass="51631">MLNPGFRRLKFIYALLALVVVGFSACRERTLISSSLSPASDTVGVRADTLSCITHTFYTDDVITSFNASGAYEYQAIGTLTDSFFGTTTAATFFQITNSGGVTSMATIADHIDSIVLTIPYSNFSYGDTGNLSLTQSYQVFYLDDTIGYNSIYFPYSNKAINIASPLSDPVTVNLHNLKDSVRVAGVNYAPAMRIRLKKNEIYPKLSAAVGAYAASPSSATFVEAFKGICIRPTSLVQFNKVLPYFVLNGSDDYTRAGILVYYHDTASADSAQHLAFSHEQSVCAHFNNVTKSYSRYPINSLFNSTQANDSIVAIQNQPGASIDLKVYGLLSKIPKGVVINKAEIQLSLIAPLNPAKLFPGDQIYPVGVGNGVYPAGTTAGGEYTVLDRFPLSTTSVYSVLDGTPHTINYGTTGITTYTIGIPREVISSIAAGNDTLHYHIRGTQVLYGAYRLLAAGGNYSDIRYKAKLIVVHSSLKK</sequence>
<name>A0A2S7SX61_9BACT</name>
<protein>
    <recommendedName>
        <fullName evidence="3">DUF4270 domain-containing protein</fullName>
    </recommendedName>
</protein>
<keyword evidence="2" id="KW-1185">Reference proteome</keyword>
<proteinExistence type="predicted"/>
<accession>A0A2S7SX61</accession>
<reference evidence="1 2" key="1">
    <citation type="submission" date="2018-01" db="EMBL/GenBank/DDBJ databases">
        <title>A novel member of the phylum Bacteroidetes isolated from glacier ice.</title>
        <authorList>
            <person name="Liu Q."/>
            <person name="Xin Y.-H."/>
        </authorList>
    </citation>
    <scope>NUCLEOTIDE SEQUENCE [LARGE SCALE GENOMIC DNA]</scope>
    <source>
        <strain evidence="1 2">RB1R16</strain>
    </source>
</reference>
<dbReference type="PROSITE" id="PS51257">
    <property type="entry name" value="PROKAR_LIPOPROTEIN"/>
    <property type="match status" value="1"/>
</dbReference>